<evidence type="ECO:0000256" key="1">
    <source>
        <dbReference type="ARBA" id="ARBA00008276"/>
    </source>
</evidence>
<keyword evidence="14" id="KW-1185">Reference proteome</keyword>
<dbReference type="Pfam" id="PF02875">
    <property type="entry name" value="Mur_ligase_C"/>
    <property type="match status" value="1"/>
</dbReference>
<dbReference type="RefSeq" id="WP_119763820.1">
    <property type="nucleotide sequence ID" value="NZ_QYUJ01000014.1"/>
</dbReference>
<evidence type="ECO:0000259" key="11">
    <source>
        <dbReference type="Pfam" id="PF02875"/>
    </source>
</evidence>
<feature type="domain" description="Mur ligase C-terminal" evidence="11">
    <location>
        <begin position="285"/>
        <end position="389"/>
    </location>
</feature>
<dbReference type="GO" id="GO:0005737">
    <property type="term" value="C:cytoplasm"/>
    <property type="evidence" value="ECO:0007669"/>
    <property type="project" value="TreeGrafter"/>
</dbReference>
<dbReference type="EMBL" id="QYUJ01000014">
    <property type="protein sequence ID" value="RJF72060.1"/>
    <property type="molecule type" value="Genomic_DNA"/>
</dbReference>
<evidence type="ECO:0000256" key="7">
    <source>
        <dbReference type="ARBA" id="ARBA00022842"/>
    </source>
</evidence>
<dbReference type="PANTHER" id="PTHR11136">
    <property type="entry name" value="FOLYLPOLYGLUTAMATE SYNTHASE-RELATED"/>
    <property type="match status" value="1"/>
</dbReference>
<dbReference type="GO" id="GO:0008841">
    <property type="term" value="F:dihydrofolate synthase activity"/>
    <property type="evidence" value="ECO:0007669"/>
    <property type="project" value="TreeGrafter"/>
</dbReference>
<evidence type="ECO:0000259" key="12">
    <source>
        <dbReference type="Pfam" id="PF08245"/>
    </source>
</evidence>
<protein>
    <recommendedName>
        <fullName evidence="2">tetrahydrofolate synthase</fullName>
        <ecNumber evidence="2">6.3.2.17</ecNumber>
    </recommendedName>
    <alternativeName>
        <fullName evidence="8">Tetrahydrofolylpolyglutamate synthase</fullName>
    </alternativeName>
</protein>
<dbReference type="AlphaFoldDB" id="A0A418V7K1"/>
<evidence type="ECO:0000256" key="9">
    <source>
        <dbReference type="ARBA" id="ARBA00047493"/>
    </source>
</evidence>
<sequence>MMTRAEAHPLFDWLFARQRFGVKPGLERVQIMLHRLGNPQGAFRVVLVGGTNGKGSTSATLAGILQAAGERVGLFTSPHLTRLTERFLVDGRELPEPEVLAALQELQPLAEDVQASFFEVVTVLGCLLFARQGVTTAVMEVGLGGRLDSTNALEPALSIVTNVALDHTAVLGSTKELIAREKAGILRRNGPAVVGAEHPLLSIFEAQGADLWSAGRDFTVEVGALGWEGAEVWVTFPGGWPLTFRTPLLGEHGARNAALAAVAALRLGVAPEAVSRGTEATAWPGRMEVLPWRGGRMLLDGAHNPDGAKALADALLTLGAAPVPVIFGAAEDKDISGVAGQLRRLASEVILTRAVLSPRAADPAGLAVHFPDLPVTVTCSPEEALEAVGKQAWTVACGSLYLIGELRPLLLAQKAEPWERWQ</sequence>
<reference evidence="13 14" key="1">
    <citation type="submission" date="2018-09" db="EMBL/GenBank/DDBJ databases">
        <authorList>
            <person name="Zhu H."/>
        </authorList>
    </citation>
    <scope>NUCLEOTIDE SEQUENCE [LARGE SCALE GENOMIC DNA]</scope>
    <source>
        <strain evidence="13 14">K2S05-167</strain>
    </source>
</reference>
<dbReference type="OrthoDB" id="9809356at2"/>
<evidence type="ECO:0000256" key="2">
    <source>
        <dbReference type="ARBA" id="ARBA00013025"/>
    </source>
</evidence>
<dbReference type="InterPro" id="IPR013221">
    <property type="entry name" value="Mur_ligase_cen"/>
</dbReference>
<organism evidence="13 14">
    <name type="scientific">Deinococcus cavernae</name>
    <dbReference type="NCBI Taxonomy" id="2320857"/>
    <lineage>
        <taxon>Bacteria</taxon>
        <taxon>Thermotogati</taxon>
        <taxon>Deinococcota</taxon>
        <taxon>Deinococci</taxon>
        <taxon>Deinococcales</taxon>
        <taxon>Deinococcaceae</taxon>
        <taxon>Deinococcus</taxon>
    </lineage>
</organism>
<dbReference type="Proteomes" id="UP000286287">
    <property type="component" value="Unassembled WGS sequence"/>
</dbReference>
<dbReference type="InterPro" id="IPR018109">
    <property type="entry name" value="Folylpolyglutamate_synth_CS"/>
</dbReference>
<evidence type="ECO:0000313" key="14">
    <source>
        <dbReference type="Proteomes" id="UP000286287"/>
    </source>
</evidence>
<dbReference type="GO" id="GO:0046872">
    <property type="term" value="F:metal ion binding"/>
    <property type="evidence" value="ECO:0007669"/>
    <property type="project" value="UniProtKB-KW"/>
</dbReference>
<dbReference type="GO" id="GO:0005524">
    <property type="term" value="F:ATP binding"/>
    <property type="evidence" value="ECO:0007669"/>
    <property type="project" value="UniProtKB-KW"/>
</dbReference>
<dbReference type="InterPro" id="IPR001645">
    <property type="entry name" value="Folylpolyglutamate_synth"/>
</dbReference>
<dbReference type="InterPro" id="IPR004101">
    <property type="entry name" value="Mur_ligase_C"/>
</dbReference>
<dbReference type="Gene3D" id="3.90.190.20">
    <property type="entry name" value="Mur ligase, C-terminal domain"/>
    <property type="match status" value="1"/>
</dbReference>
<dbReference type="EC" id="6.3.2.17" evidence="2"/>
<dbReference type="Pfam" id="PF08245">
    <property type="entry name" value="Mur_ligase_M"/>
    <property type="match status" value="1"/>
</dbReference>
<evidence type="ECO:0000256" key="8">
    <source>
        <dbReference type="ARBA" id="ARBA00030592"/>
    </source>
</evidence>
<gene>
    <name evidence="13" type="ORF">D3875_11325</name>
</gene>
<comment type="caution">
    <text evidence="13">The sequence shown here is derived from an EMBL/GenBank/DDBJ whole genome shotgun (WGS) entry which is preliminary data.</text>
</comment>
<comment type="similarity">
    <text evidence="1 10">Belongs to the folylpolyglutamate synthase family.</text>
</comment>
<dbReference type="Gene3D" id="3.40.1190.10">
    <property type="entry name" value="Mur-like, catalytic domain"/>
    <property type="match status" value="1"/>
</dbReference>
<keyword evidence="7" id="KW-0460">Magnesium</keyword>
<name>A0A418V7K1_9DEIO</name>
<dbReference type="PROSITE" id="PS01011">
    <property type="entry name" value="FOLYLPOLYGLU_SYNT_1"/>
    <property type="match status" value="1"/>
</dbReference>
<keyword evidence="4" id="KW-0479">Metal-binding</keyword>
<dbReference type="PIRSF" id="PIRSF001563">
    <property type="entry name" value="Folylpolyglu_synth"/>
    <property type="match status" value="1"/>
</dbReference>
<evidence type="ECO:0000256" key="3">
    <source>
        <dbReference type="ARBA" id="ARBA00022598"/>
    </source>
</evidence>
<proteinExistence type="inferred from homology"/>
<evidence type="ECO:0000256" key="4">
    <source>
        <dbReference type="ARBA" id="ARBA00022723"/>
    </source>
</evidence>
<keyword evidence="3 10" id="KW-0436">Ligase</keyword>
<dbReference type="SUPFAM" id="SSF53623">
    <property type="entry name" value="MurD-like peptide ligases, catalytic domain"/>
    <property type="match status" value="1"/>
</dbReference>
<dbReference type="PANTHER" id="PTHR11136:SF0">
    <property type="entry name" value="DIHYDROFOLATE SYNTHETASE-RELATED"/>
    <property type="match status" value="1"/>
</dbReference>
<feature type="domain" description="Mur ligase central" evidence="12">
    <location>
        <begin position="48"/>
        <end position="264"/>
    </location>
</feature>
<keyword evidence="5 10" id="KW-0547">Nucleotide-binding</keyword>
<dbReference type="InterPro" id="IPR036615">
    <property type="entry name" value="Mur_ligase_C_dom_sf"/>
</dbReference>
<evidence type="ECO:0000256" key="10">
    <source>
        <dbReference type="PIRNR" id="PIRNR001563"/>
    </source>
</evidence>
<dbReference type="NCBIfam" id="TIGR01499">
    <property type="entry name" value="folC"/>
    <property type="match status" value="1"/>
</dbReference>
<accession>A0A418V7K1</accession>
<keyword evidence="6 10" id="KW-0067">ATP-binding</keyword>
<evidence type="ECO:0000313" key="13">
    <source>
        <dbReference type="EMBL" id="RJF72060.1"/>
    </source>
</evidence>
<dbReference type="InterPro" id="IPR036565">
    <property type="entry name" value="Mur-like_cat_sf"/>
</dbReference>
<evidence type="ECO:0000256" key="6">
    <source>
        <dbReference type="ARBA" id="ARBA00022840"/>
    </source>
</evidence>
<dbReference type="SUPFAM" id="SSF53244">
    <property type="entry name" value="MurD-like peptide ligases, peptide-binding domain"/>
    <property type="match status" value="1"/>
</dbReference>
<dbReference type="GO" id="GO:0004326">
    <property type="term" value="F:tetrahydrofolylpolyglutamate synthase activity"/>
    <property type="evidence" value="ECO:0007669"/>
    <property type="project" value="UniProtKB-EC"/>
</dbReference>
<comment type="catalytic activity">
    <reaction evidence="9">
        <text>(6S)-5,6,7,8-tetrahydrofolyl-(gamma-L-Glu)(n) + L-glutamate + ATP = (6S)-5,6,7,8-tetrahydrofolyl-(gamma-L-Glu)(n+1) + ADP + phosphate + H(+)</text>
        <dbReference type="Rhea" id="RHEA:10580"/>
        <dbReference type="Rhea" id="RHEA-COMP:14738"/>
        <dbReference type="Rhea" id="RHEA-COMP:14740"/>
        <dbReference type="ChEBI" id="CHEBI:15378"/>
        <dbReference type="ChEBI" id="CHEBI:29985"/>
        <dbReference type="ChEBI" id="CHEBI:30616"/>
        <dbReference type="ChEBI" id="CHEBI:43474"/>
        <dbReference type="ChEBI" id="CHEBI:141005"/>
        <dbReference type="ChEBI" id="CHEBI:456216"/>
        <dbReference type="EC" id="6.3.2.17"/>
    </reaction>
</comment>
<evidence type="ECO:0000256" key="5">
    <source>
        <dbReference type="ARBA" id="ARBA00022741"/>
    </source>
</evidence>